<evidence type="ECO:0000256" key="1">
    <source>
        <dbReference type="ARBA" id="ARBA00004141"/>
    </source>
</evidence>
<dbReference type="InterPro" id="IPR049453">
    <property type="entry name" value="Memb_transporter_dom"/>
</dbReference>
<dbReference type="Pfam" id="PF10337">
    <property type="entry name" value="ArAE_2_N"/>
    <property type="match status" value="1"/>
</dbReference>
<evidence type="ECO:0000259" key="8">
    <source>
        <dbReference type="Pfam" id="PF10337"/>
    </source>
</evidence>
<feature type="domain" description="Integral membrane bound transporter" evidence="9">
    <location>
        <begin position="1054"/>
        <end position="1183"/>
    </location>
</feature>
<feature type="compositionally biased region" description="Polar residues" evidence="5">
    <location>
        <begin position="18"/>
        <end position="28"/>
    </location>
</feature>
<feature type="transmembrane region" description="Helical" evidence="6">
    <location>
        <begin position="305"/>
        <end position="328"/>
    </location>
</feature>
<feature type="transmembrane region" description="Helical" evidence="6">
    <location>
        <begin position="340"/>
        <end position="359"/>
    </location>
</feature>
<dbReference type="GO" id="GO:0016020">
    <property type="term" value="C:membrane"/>
    <property type="evidence" value="ECO:0007669"/>
    <property type="project" value="UniProtKB-SubCell"/>
</dbReference>
<proteinExistence type="predicted"/>
<keyword evidence="4 6" id="KW-0472">Membrane</keyword>
<dbReference type="EMBL" id="OAPG01000020">
    <property type="protein sequence ID" value="SNX87709.1"/>
    <property type="molecule type" value="Genomic_DNA"/>
</dbReference>
<feature type="domain" description="DUF2421" evidence="7">
    <location>
        <begin position="1292"/>
        <end position="1499"/>
    </location>
</feature>
<evidence type="ECO:0000256" key="3">
    <source>
        <dbReference type="ARBA" id="ARBA00022989"/>
    </source>
</evidence>
<comment type="subcellular location">
    <subcellularLocation>
        <location evidence="1">Membrane</location>
        <topology evidence="1">Multi-pass membrane protein</topology>
    </subcellularLocation>
</comment>
<keyword evidence="3 6" id="KW-1133">Transmembrane helix</keyword>
<evidence type="ECO:0000256" key="5">
    <source>
        <dbReference type="SAM" id="MobiDB-lite"/>
    </source>
</evidence>
<dbReference type="Pfam" id="PF10334">
    <property type="entry name" value="BRE4"/>
    <property type="match status" value="1"/>
</dbReference>
<feature type="compositionally biased region" description="Basic and acidic residues" evidence="5">
    <location>
        <begin position="898"/>
        <end position="913"/>
    </location>
</feature>
<protein>
    <recommendedName>
        <fullName evidence="12">ER transporter 6TM N-terminal domain-containing protein</fullName>
    </recommendedName>
</protein>
<evidence type="ECO:0000256" key="2">
    <source>
        <dbReference type="ARBA" id="ARBA00022692"/>
    </source>
</evidence>
<feature type="region of interest" description="Disordered" evidence="5">
    <location>
        <begin position="513"/>
        <end position="665"/>
    </location>
</feature>
<feature type="region of interest" description="Disordered" evidence="5">
    <location>
        <begin position="1"/>
        <end position="42"/>
    </location>
</feature>
<feature type="transmembrane region" description="Helical" evidence="6">
    <location>
        <begin position="233"/>
        <end position="256"/>
    </location>
</feature>
<reference evidence="10" key="1">
    <citation type="submission" date="2023-10" db="EMBL/GenBank/DDBJ databases">
        <authorList>
            <person name="Guldener U."/>
        </authorList>
    </citation>
    <scope>NUCLEOTIDE SEQUENCE</scope>
    <source>
        <strain evidence="10">Mp4</strain>
    </source>
</reference>
<feature type="transmembrane region" description="Helical" evidence="6">
    <location>
        <begin position="203"/>
        <end position="221"/>
    </location>
</feature>
<feature type="domain" description="Putative ER transporter 6TM N-terminal" evidence="8">
    <location>
        <begin position="169"/>
        <end position="499"/>
    </location>
</feature>
<feature type="compositionally biased region" description="Polar residues" evidence="5">
    <location>
        <begin position="81"/>
        <end position="94"/>
    </location>
</feature>
<dbReference type="Proteomes" id="UP001294444">
    <property type="component" value="Unassembled WGS sequence"/>
</dbReference>
<feature type="region of interest" description="Disordered" evidence="5">
    <location>
        <begin position="75"/>
        <end position="115"/>
    </location>
</feature>
<dbReference type="InterPro" id="IPR018823">
    <property type="entry name" value="ArAE_2_N"/>
</dbReference>
<keyword evidence="11" id="KW-1185">Reference proteome</keyword>
<dbReference type="PANTHER" id="PTHR37994">
    <property type="entry name" value="ARAE_2_N DOMAIN-CONTAINING PROTEIN-RELATED"/>
    <property type="match status" value="1"/>
</dbReference>
<feature type="compositionally biased region" description="Basic and acidic residues" evidence="5">
    <location>
        <begin position="515"/>
        <end position="534"/>
    </location>
</feature>
<sequence>MIDSTSSHPGLSHARVASNDSQPQSRFNDTARHTNLHDSSTIPAISVTRMASASKLPTSAHALLESTSAASAEATRYESSVMHSSTLSSNQHQTTRNRARTRISAKTPSPNSEANAADIDQAEKQHLPSTTHNDTNNGKRKPKSSRVNAHWKRFAATIGLYPLPWYLSWILPCFTWPKLKPVIRSSLLAWICMLFILIRPTEIALGSASFLVLVAAFIQPAEAPLAAVVEREFFTLVFVCGAWLWSVIAIAISHAARKNKLSRAEFSIQRAVRGDYIEARSTIPCAVFLSVGSAVMLYVKVRFGPGPFLFASVLSCILLNIALTYAPLYPFPFYSLGQAVVVPLALKAAVNIFLSIVFFPKSVNSQFVEHLVAVLNPISEACGDQVKLLLTSPLDTPSSDPSSDKHPEVESAEQHKHGFDFEFVKNKLAAAEGGLVPVSMSSRLLTREISFGLANGDDLRALERLSRSLIAPADGWSYYYASIKADIQSAHFPKTPVPSRLATPAITPAITPRTSFEHSRDHSESGHTTQRDATHPTFTQKDSHQHQLHPPSRPHSPALTPLTPFATAHHDSPHMPVPASGTSTPHRESPLHSQVFPHESSHSTDATSFRQLDEHPSVQPGNELTSSRFRKMAHSIAAASRSSSPRRWTHHGHHGSTDVRDHHHHDSRYHQALDRSNQLLHNFVHKRDPAPVAIWESIRFGNLESYLHTPASNFITEMFAQLLRETCSDLLTADAEAIRHVVAWLSHLNSQRYRFLHDRLFLSKEQRADKGRKQADETAKVIASVEAKLSEFNRSQRLKVLDPYRDALCANQKASLGNADLAAELDLRTGPGEIGKIHHRYLYQAWLHQFHTISFTERLLALLREVEAIQRERTAAHLWFPHWPKMLSVDAWRNSSGDAHEADEPDNDPEHIPDITSDTPAASRTSSRGSAGAVESNSSSQTQRGHAQDEKGNGHAHAHFCSSSDHPQHHHQHHDDNLIGAERDPIVDLSSTRARDPDALDPEGFLQVVGHTIYFWTRRPFRGNTLFGVKAAALIALVSLPAHLKSSAGWCYENRAIWAIFMAQLTLARFRGETAFALLSRILATAIGAVFALIIWYISTGDGRGNAFGLGATTAVAFPIVMLFRIYFPGPPITPIIASVTTGLIVGYSWKDVTNPTIGSPGYGWTTAWKRLVAVVVGVSAAYIFSYLPPTSTLRQYQRLSHAATIAELGKIYCAVVGIASHSHQRATACSCCTTTTGVEKAVQSQLQSRSGSRRPSLHHPSESQQPSPALAGQLNNAKNEKEEEEEEKGKKATLVNVHPSSEAVRKRIIAIRAKLRRLSMISVNVSYEFSLRGRWPAARYRELFDVQMQISKLLSHCLAILERLGPAYSIALLRRTRFLDPKFLGDVVSVISMCSTALKTGEALPQVTPCPLVDRFLQTPHGFSAYLPTEDKYKNNMNGNGWNELDEMLSTLPQKITLTTLQDAEYMTFSVGVATLFGLVVRIDKLCIAVKELVGESYALPVQVYAMLNDNNHVQNLH</sequence>
<feature type="compositionally biased region" description="Low complexity" evidence="5">
    <location>
        <begin position="635"/>
        <end position="646"/>
    </location>
</feature>
<feature type="region of interest" description="Disordered" evidence="5">
    <location>
        <begin position="894"/>
        <end position="975"/>
    </location>
</feature>
<dbReference type="Pfam" id="PF13515">
    <property type="entry name" value="FUSC_2"/>
    <property type="match status" value="1"/>
</dbReference>
<feature type="compositionally biased region" description="Low complexity" evidence="5">
    <location>
        <begin position="921"/>
        <end position="933"/>
    </location>
</feature>
<feature type="region of interest" description="Disordered" evidence="5">
    <location>
        <begin position="126"/>
        <end position="145"/>
    </location>
</feature>
<evidence type="ECO:0000259" key="9">
    <source>
        <dbReference type="Pfam" id="PF13515"/>
    </source>
</evidence>
<feature type="transmembrane region" description="Helical" evidence="6">
    <location>
        <begin position="277"/>
        <end position="299"/>
    </location>
</feature>
<feature type="transmembrane region" description="Helical" evidence="6">
    <location>
        <begin position="1171"/>
        <end position="1188"/>
    </location>
</feature>
<feature type="compositionally biased region" description="Polar residues" evidence="5">
    <location>
        <begin position="127"/>
        <end position="136"/>
    </location>
</feature>
<gene>
    <name evidence="10" type="ORF">MEPE_06419</name>
</gene>
<evidence type="ECO:0000256" key="4">
    <source>
        <dbReference type="ARBA" id="ARBA00023136"/>
    </source>
</evidence>
<feature type="transmembrane region" description="Helical" evidence="6">
    <location>
        <begin position="150"/>
        <end position="169"/>
    </location>
</feature>
<feature type="compositionally biased region" description="Polar residues" evidence="5">
    <location>
        <begin position="935"/>
        <end position="945"/>
    </location>
</feature>
<feature type="compositionally biased region" description="Polar residues" evidence="5">
    <location>
        <begin position="104"/>
        <end position="114"/>
    </location>
</feature>
<organism evidence="10 11">
    <name type="scientific">Melanopsichium pennsylvanicum</name>
    <dbReference type="NCBI Taxonomy" id="63383"/>
    <lineage>
        <taxon>Eukaryota</taxon>
        <taxon>Fungi</taxon>
        <taxon>Dikarya</taxon>
        <taxon>Basidiomycota</taxon>
        <taxon>Ustilaginomycotina</taxon>
        <taxon>Ustilaginomycetes</taxon>
        <taxon>Ustilaginales</taxon>
        <taxon>Ustilaginaceae</taxon>
        <taxon>Melanopsichium</taxon>
    </lineage>
</organism>
<comment type="caution">
    <text evidence="10">The sequence shown here is derived from an EMBL/GenBank/DDBJ whole genome shotgun (WGS) entry which is preliminary data.</text>
</comment>
<evidence type="ECO:0000259" key="7">
    <source>
        <dbReference type="Pfam" id="PF10334"/>
    </source>
</evidence>
<evidence type="ECO:0000313" key="11">
    <source>
        <dbReference type="Proteomes" id="UP001294444"/>
    </source>
</evidence>
<feature type="transmembrane region" description="Helical" evidence="6">
    <location>
        <begin position="1078"/>
        <end position="1098"/>
    </location>
</feature>
<name>A0AAJ4XSC8_9BASI</name>
<accession>A0AAJ4XSC8</accession>
<keyword evidence="2 6" id="KW-0812">Transmembrane</keyword>
<evidence type="ECO:0008006" key="12">
    <source>
        <dbReference type="Google" id="ProtNLM"/>
    </source>
</evidence>
<feature type="compositionally biased region" description="Polar residues" evidence="5">
    <location>
        <begin position="1263"/>
        <end position="1278"/>
    </location>
</feature>
<feature type="transmembrane region" description="Helical" evidence="6">
    <location>
        <begin position="1133"/>
        <end position="1150"/>
    </location>
</feature>
<dbReference type="PANTHER" id="PTHR37994:SF1">
    <property type="entry name" value="ER TRANSPORTER 6TM N-TERMINAL DOMAIN-CONTAINING PROTEIN"/>
    <property type="match status" value="1"/>
</dbReference>
<evidence type="ECO:0000313" key="10">
    <source>
        <dbReference type="EMBL" id="SNX87709.1"/>
    </source>
</evidence>
<evidence type="ECO:0000256" key="6">
    <source>
        <dbReference type="SAM" id="Phobius"/>
    </source>
</evidence>
<feature type="transmembrane region" description="Helical" evidence="6">
    <location>
        <begin position="1107"/>
        <end position="1127"/>
    </location>
</feature>
<dbReference type="InterPro" id="IPR018820">
    <property type="entry name" value="BRE4-related_DUF2421"/>
</dbReference>
<feature type="region of interest" description="Disordered" evidence="5">
    <location>
        <begin position="1244"/>
        <end position="1296"/>
    </location>
</feature>